<dbReference type="PANTHER" id="PTHR33495:SF2">
    <property type="entry name" value="ANTI-SIGMA FACTOR ANTAGONIST TM_1081-RELATED"/>
    <property type="match status" value="1"/>
</dbReference>
<dbReference type="SUPFAM" id="SSF52091">
    <property type="entry name" value="SpoIIaa-like"/>
    <property type="match status" value="1"/>
</dbReference>
<dbReference type="NCBIfam" id="TIGR00377">
    <property type="entry name" value="ant_ant_sig"/>
    <property type="match status" value="1"/>
</dbReference>
<dbReference type="RefSeq" id="WP_164448165.1">
    <property type="nucleotide sequence ID" value="NZ_SAIY01000005.1"/>
</dbReference>
<reference evidence="4 5" key="1">
    <citation type="submission" date="2020-02" db="EMBL/GenBank/DDBJ databases">
        <title>Draft Genome Sequence of Verrucosispora sp. Strain CWR15, Isolated from Gulf of Mexico Sponge.</title>
        <authorList>
            <person name="Kennedy S.J."/>
            <person name="Cella E."/>
            <person name="Azarian T."/>
            <person name="Baker B.J."/>
            <person name="Shaw L.N."/>
        </authorList>
    </citation>
    <scope>NUCLEOTIDE SEQUENCE [LARGE SCALE GENOMIC DNA]</scope>
    <source>
        <strain evidence="4 5">CWR15</strain>
    </source>
</reference>
<keyword evidence="5" id="KW-1185">Reference proteome</keyword>
<dbReference type="CDD" id="cd07043">
    <property type="entry name" value="STAS_anti-anti-sigma_factors"/>
    <property type="match status" value="1"/>
</dbReference>
<accession>A0A6M1L7S3</accession>
<comment type="similarity">
    <text evidence="1 2">Belongs to the anti-sigma-factor antagonist family.</text>
</comment>
<proteinExistence type="inferred from homology"/>
<dbReference type="EMBL" id="SAIY01000005">
    <property type="protein sequence ID" value="NGM14281.1"/>
    <property type="molecule type" value="Genomic_DNA"/>
</dbReference>
<dbReference type="InterPro" id="IPR003658">
    <property type="entry name" value="Anti-sigma_ant"/>
</dbReference>
<gene>
    <name evidence="4" type="ORF">ENC19_17220</name>
</gene>
<evidence type="ECO:0000313" key="4">
    <source>
        <dbReference type="EMBL" id="NGM14281.1"/>
    </source>
</evidence>
<comment type="caution">
    <text evidence="4">The sequence shown here is derived from an EMBL/GenBank/DDBJ whole genome shotgun (WGS) entry which is preliminary data.</text>
</comment>
<protein>
    <recommendedName>
        <fullName evidence="2">Anti-sigma factor antagonist</fullName>
    </recommendedName>
</protein>
<dbReference type="Proteomes" id="UP000478148">
    <property type="component" value="Unassembled WGS sequence"/>
</dbReference>
<dbReference type="InterPro" id="IPR002645">
    <property type="entry name" value="STAS_dom"/>
</dbReference>
<feature type="domain" description="STAS" evidence="3">
    <location>
        <begin position="5"/>
        <end position="115"/>
    </location>
</feature>
<sequence>MTAANRITVTVERGSEVVRLHGDVDHVNADQVEREVLTATRAAASVVVDLSAVTFLDSAGLRCLDRLVAAFTKRQAQVRVVAPEDGVVRFTLDLIGFLPETLASTLDEALRGLGH</sequence>
<dbReference type="Gene3D" id="3.30.750.24">
    <property type="entry name" value="STAS domain"/>
    <property type="match status" value="1"/>
</dbReference>
<dbReference type="PANTHER" id="PTHR33495">
    <property type="entry name" value="ANTI-SIGMA FACTOR ANTAGONIST TM_1081-RELATED-RELATED"/>
    <property type="match status" value="1"/>
</dbReference>
<dbReference type="AlphaFoldDB" id="A0A6M1L7S3"/>
<dbReference type="Pfam" id="PF01740">
    <property type="entry name" value="STAS"/>
    <property type="match status" value="1"/>
</dbReference>
<evidence type="ECO:0000256" key="2">
    <source>
        <dbReference type="RuleBase" id="RU003749"/>
    </source>
</evidence>
<dbReference type="GO" id="GO:0043856">
    <property type="term" value="F:anti-sigma factor antagonist activity"/>
    <property type="evidence" value="ECO:0007669"/>
    <property type="project" value="InterPro"/>
</dbReference>
<evidence type="ECO:0000259" key="3">
    <source>
        <dbReference type="PROSITE" id="PS50801"/>
    </source>
</evidence>
<dbReference type="PROSITE" id="PS50801">
    <property type="entry name" value="STAS"/>
    <property type="match status" value="1"/>
</dbReference>
<evidence type="ECO:0000256" key="1">
    <source>
        <dbReference type="ARBA" id="ARBA00009013"/>
    </source>
</evidence>
<dbReference type="InterPro" id="IPR036513">
    <property type="entry name" value="STAS_dom_sf"/>
</dbReference>
<organism evidence="4 5">
    <name type="scientific">Verrucosispora sioxanthis</name>
    <dbReference type="NCBI Taxonomy" id="2499994"/>
    <lineage>
        <taxon>Bacteria</taxon>
        <taxon>Bacillati</taxon>
        <taxon>Actinomycetota</taxon>
        <taxon>Actinomycetes</taxon>
        <taxon>Micromonosporales</taxon>
        <taxon>Micromonosporaceae</taxon>
        <taxon>Micromonospora</taxon>
    </lineage>
</organism>
<evidence type="ECO:0000313" key="5">
    <source>
        <dbReference type="Proteomes" id="UP000478148"/>
    </source>
</evidence>
<name>A0A6M1L7S3_9ACTN</name>